<feature type="transmembrane region" description="Helical" evidence="1">
    <location>
        <begin position="150"/>
        <end position="178"/>
    </location>
</feature>
<comment type="caution">
    <text evidence="2">The sequence shown here is derived from an EMBL/GenBank/DDBJ whole genome shotgun (WGS) entry which is preliminary data.</text>
</comment>
<organism evidence="2 3">
    <name type="scientific">Candidatus Litorirhabdus singularis</name>
    <dbReference type="NCBI Taxonomy" id="2518993"/>
    <lineage>
        <taxon>Bacteria</taxon>
        <taxon>Pseudomonadati</taxon>
        <taxon>Pseudomonadota</taxon>
        <taxon>Gammaproteobacteria</taxon>
        <taxon>Cellvibrionales</taxon>
        <taxon>Halieaceae</taxon>
        <taxon>Candidatus Litorirhabdus</taxon>
    </lineage>
</organism>
<dbReference type="RefSeq" id="WP_279244251.1">
    <property type="nucleotide sequence ID" value="NZ_SHNN01000001.1"/>
</dbReference>
<evidence type="ECO:0000313" key="2">
    <source>
        <dbReference type="EMBL" id="MCX2980273.1"/>
    </source>
</evidence>
<keyword evidence="1" id="KW-1133">Transmembrane helix</keyword>
<keyword evidence="3" id="KW-1185">Reference proteome</keyword>
<sequence>MLYTRTMQHPFLWLNPKSLPRLLVVLTLVLLALSAWMLALDQTLVNEQAPQGIVSFELAGNADKAARILAVWAAPQREQAMFMQGMDNLYLLVYPTWLALTLTLLASGLGPRSQRLAQGLAWLVLFAIPLDLTENYALLVQLRHGASNHWAALALLCAVPKFGLVALAAASCLVLGIARLIQRLGKA</sequence>
<protein>
    <recommendedName>
        <fullName evidence="4">DUF2079 domain-containing protein</fullName>
    </recommendedName>
</protein>
<accession>A0ABT3TD93</accession>
<gene>
    <name evidence="2" type="ORF">EYC98_05245</name>
</gene>
<keyword evidence="1" id="KW-0812">Transmembrane</keyword>
<evidence type="ECO:0000256" key="1">
    <source>
        <dbReference type="SAM" id="Phobius"/>
    </source>
</evidence>
<dbReference type="EMBL" id="SHNN01000001">
    <property type="protein sequence ID" value="MCX2980273.1"/>
    <property type="molecule type" value="Genomic_DNA"/>
</dbReference>
<reference evidence="2" key="1">
    <citation type="submission" date="2019-02" db="EMBL/GenBank/DDBJ databases">
        <authorList>
            <person name="Li S.-H."/>
        </authorList>
    </citation>
    <scope>NUCLEOTIDE SEQUENCE</scope>
    <source>
        <strain evidence="2">IMCC14734</strain>
    </source>
</reference>
<dbReference type="Proteomes" id="UP001143362">
    <property type="component" value="Unassembled WGS sequence"/>
</dbReference>
<feature type="transmembrane region" description="Helical" evidence="1">
    <location>
        <begin position="120"/>
        <end position="138"/>
    </location>
</feature>
<evidence type="ECO:0000313" key="3">
    <source>
        <dbReference type="Proteomes" id="UP001143362"/>
    </source>
</evidence>
<feature type="transmembrane region" description="Helical" evidence="1">
    <location>
        <begin position="89"/>
        <end position="108"/>
    </location>
</feature>
<evidence type="ECO:0008006" key="4">
    <source>
        <dbReference type="Google" id="ProtNLM"/>
    </source>
</evidence>
<name>A0ABT3TD93_9GAMM</name>
<keyword evidence="1" id="KW-0472">Membrane</keyword>
<proteinExistence type="predicted"/>